<dbReference type="OrthoDB" id="3674823at2"/>
<evidence type="ECO:0000313" key="1">
    <source>
        <dbReference type="EMBL" id="RSM69852.1"/>
    </source>
</evidence>
<organism evidence="1 2">
    <name type="scientific">Kibdelosporangium aridum</name>
    <dbReference type="NCBI Taxonomy" id="2030"/>
    <lineage>
        <taxon>Bacteria</taxon>
        <taxon>Bacillati</taxon>
        <taxon>Actinomycetota</taxon>
        <taxon>Actinomycetes</taxon>
        <taxon>Pseudonocardiales</taxon>
        <taxon>Pseudonocardiaceae</taxon>
        <taxon>Kibdelosporangium</taxon>
    </lineage>
</organism>
<protein>
    <submittedName>
        <fullName evidence="1">Uncharacterized protein</fullName>
    </submittedName>
</protein>
<dbReference type="InterPro" id="IPR018561">
    <property type="entry name" value="AosR"/>
</dbReference>
<proteinExistence type="predicted"/>
<evidence type="ECO:0000313" key="2">
    <source>
        <dbReference type="Proteomes" id="UP000287547"/>
    </source>
</evidence>
<dbReference type="Pfam" id="PF09438">
    <property type="entry name" value="DUF2017"/>
    <property type="match status" value="1"/>
</dbReference>
<gene>
    <name evidence="1" type="ORF">DMH04_45750</name>
</gene>
<sequence length="205" mass="22818">MGGVGIDPRVFVDLVHLTVCWDRAGDELIGVFSPHAVAWLRRQMAGYSELLEWRYTKYASDDPTAEAIGLPLATQPAEYPPLVAALREIIPDEEPEPIRLWWEPDVVRWLYAGTQVVLDSLPETGGVVVLRERHEIEAWQAAVPNMRVVFGVAAGVMPVPAGTESHRHTMPKAVPGRFEHDRDLTVWLRRVVDALTEIAEPAATS</sequence>
<name>A0A428YNU2_KIBAR</name>
<reference evidence="1 2" key="1">
    <citation type="submission" date="2018-05" db="EMBL/GenBank/DDBJ databases">
        <title>Evolution of GPA BGCs.</title>
        <authorList>
            <person name="Waglechner N."/>
            <person name="Wright G.D."/>
        </authorList>
    </citation>
    <scope>NUCLEOTIDE SEQUENCE [LARGE SCALE GENOMIC DNA]</scope>
    <source>
        <strain evidence="1 2">A82846</strain>
    </source>
</reference>
<dbReference type="EMBL" id="QHKI01000069">
    <property type="protein sequence ID" value="RSM69852.1"/>
    <property type="molecule type" value="Genomic_DNA"/>
</dbReference>
<comment type="caution">
    <text evidence="1">The sequence shown here is derived from an EMBL/GenBank/DDBJ whole genome shotgun (WGS) entry which is preliminary data.</text>
</comment>
<dbReference type="AlphaFoldDB" id="A0A428YNU2"/>
<accession>A0A428YNU2</accession>
<dbReference type="Proteomes" id="UP000287547">
    <property type="component" value="Unassembled WGS sequence"/>
</dbReference>